<feature type="active site" description="Proton acceptor" evidence="4">
    <location>
        <position position="192"/>
    </location>
</feature>
<feature type="region of interest" description="Disordered" evidence="5">
    <location>
        <begin position="273"/>
        <end position="297"/>
    </location>
</feature>
<organism evidence="7 8">
    <name type="scientific">Microtetraspora fusca</name>
    <dbReference type="NCBI Taxonomy" id="1997"/>
    <lineage>
        <taxon>Bacteria</taxon>
        <taxon>Bacillati</taxon>
        <taxon>Actinomycetota</taxon>
        <taxon>Actinomycetes</taxon>
        <taxon>Streptosporangiales</taxon>
        <taxon>Streptosporangiaceae</taxon>
        <taxon>Microtetraspora</taxon>
    </lineage>
</organism>
<comment type="caution">
    <text evidence="4">Lacks conserved residue(s) required for the propagation of feature annotation.</text>
</comment>
<feature type="domain" description="PNPLA" evidence="6">
    <location>
        <begin position="35"/>
        <end position="205"/>
    </location>
</feature>
<keyword evidence="8" id="KW-1185">Reference proteome</keyword>
<dbReference type="InterPro" id="IPR016035">
    <property type="entry name" value="Acyl_Trfase/lysoPLipase"/>
</dbReference>
<feature type="short sequence motif" description="GXGXXG" evidence="4">
    <location>
        <begin position="39"/>
        <end position="44"/>
    </location>
</feature>
<feature type="short sequence motif" description="GXSXG" evidence="4">
    <location>
        <begin position="68"/>
        <end position="72"/>
    </location>
</feature>
<dbReference type="SUPFAM" id="SSF52151">
    <property type="entry name" value="FabD/lysophospholipase-like"/>
    <property type="match status" value="1"/>
</dbReference>
<accession>A0ABW6V0I9</accession>
<dbReference type="PANTHER" id="PTHR14226:SF64">
    <property type="entry name" value="PNPLA DOMAIN-CONTAINING PROTEIN"/>
    <property type="match status" value="1"/>
</dbReference>
<dbReference type="InterPro" id="IPR050301">
    <property type="entry name" value="NTE"/>
</dbReference>
<dbReference type="Pfam" id="PF01734">
    <property type="entry name" value="Patatin"/>
    <property type="match status" value="1"/>
</dbReference>
<sequence length="332" mass="35456">MKGTETRHRLLSVLVERAAKGSRPGARSDGHRIALAIEGGGMRGTVSAGMALAIHELGLLPLFDAVYGSSAGAISAAWLLSSRPEGLRGWTDPIFARTLIRKRNLLRARPIVDVEQLVEVVYTREFPLDYVSVLANTVEFHPLATDVVSGRPVDLHADLVDESALRLALRASAALPLLAGRPVAVGSGLYYDAGVAESIPFQQALRDGATHVLVLRSRRVADRAREREKPSLASQLIAGVGLRRHSAELRAAFLARDAQLAAADLLLARHDTDTGDDGPAMMSIRPPEESPRVSRLESDGGLLHEAFEAGRATAITRLGPVSKSGSTPCGDR</sequence>
<reference evidence="7 8" key="1">
    <citation type="submission" date="2024-10" db="EMBL/GenBank/DDBJ databases">
        <title>The Natural Products Discovery Center: Release of the First 8490 Sequenced Strains for Exploring Actinobacteria Biosynthetic Diversity.</title>
        <authorList>
            <person name="Kalkreuter E."/>
            <person name="Kautsar S.A."/>
            <person name="Yang D."/>
            <person name="Bader C.D."/>
            <person name="Teijaro C.N."/>
            <person name="Fluegel L."/>
            <person name="Davis C.M."/>
            <person name="Simpson J.R."/>
            <person name="Lauterbach L."/>
            <person name="Steele A.D."/>
            <person name="Gui C."/>
            <person name="Meng S."/>
            <person name="Li G."/>
            <person name="Viehrig K."/>
            <person name="Ye F."/>
            <person name="Su P."/>
            <person name="Kiefer A.F."/>
            <person name="Nichols A."/>
            <person name="Cepeda A.J."/>
            <person name="Yan W."/>
            <person name="Fan B."/>
            <person name="Jiang Y."/>
            <person name="Adhikari A."/>
            <person name="Zheng C.-J."/>
            <person name="Schuster L."/>
            <person name="Cowan T.M."/>
            <person name="Smanski M.J."/>
            <person name="Chevrette M.G."/>
            <person name="De Carvalho L.P.S."/>
            <person name="Shen B."/>
        </authorList>
    </citation>
    <scope>NUCLEOTIDE SEQUENCE [LARGE SCALE GENOMIC DNA]</scope>
    <source>
        <strain evidence="7 8">NPDC001281</strain>
    </source>
</reference>
<evidence type="ECO:0000256" key="2">
    <source>
        <dbReference type="ARBA" id="ARBA00022963"/>
    </source>
</evidence>
<feature type="compositionally biased region" description="Basic and acidic residues" evidence="5">
    <location>
        <begin position="286"/>
        <end position="297"/>
    </location>
</feature>
<dbReference type="Gene3D" id="3.40.1090.10">
    <property type="entry name" value="Cytosolic phospholipase A2 catalytic domain"/>
    <property type="match status" value="1"/>
</dbReference>
<evidence type="ECO:0000256" key="3">
    <source>
        <dbReference type="ARBA" id="ARBA00023098"/>
    </source>
</evidence>
<evidence type="ECO:0000256" key="5">
    <source>
        <dbReference type="SAM" id="MobiDB-lite"/>
    </source>
</evidence>
<evidence type="ECO:0000259" key="6">
    <source>
        <dbReference type="PROSITE" id="PS51635"/>
    </source>
</evidence>
<keyword evidence="2 4" id="KW-0442">Lipid degradation</keyword>
<evidence type="ECO:0000313" key="7">
    <source>
        <dbReference type="EMBL" id="MFF4771547.1"/>
    </source>
</evidence>
<comment type="caution">
    <text evidence="7">The sequence shown here is derived from an EMBL/GenBank/DDBJ whole genome shotgun (WGS) entry which is preliminary data.</text>
</comment>
<evidence type="ECO:0000313" key="8">
    <source>
        <dbReference type="Proteomes" id="UP001602119"/>
    </source>
</evidence>
<dbReference type="PROSITE" id="PS51635">
    <property type="entry name" value="PNPLA"/>
    <property type="match status" value="1"/>
</dbReference>
<evidence type="ECO:0000256" key="1">
    <source>
        <dbReference type="ARBA" id="ARBA00022801"/>
    </source>
</evidence>
<dbReference type="RefSeq" id="WP_387340157.1">
    <property type="nucleotide sequence ID" value="NZ_JBIAXI010000001.1"/>
</dbReference>
<keyword evidence="1 4" id="KW-0378">Hydrolase</keyword>
<dbReference type="PANTHER" id="PTHR14226">
    <property type="entry name" value="NEUROPATHY TARGET ESTERASE/SWISS CHEESE D.MELANOGASTER"/>
    <property type="match status" value="1"/>
</dbReference>
<keyword evidence="3 4" id="KW-0443">Lipid metabolism</keyword>
<evidence type="ECO:0000256" key="4">
    <source>
        <dbReference type="PROSITE-ProRule" id="PRU01161"/>
    </source>
</evidence>
<dbReference type="Proteomes" id="UP001602119">
    <property type="component" value="Unassembled WGS sequence"/>
</dbReference>
<gene>
    <name evidence="7" type="ORF">ACFY05_01660</name>
</gene>
<name>A0ABW6V0I9_MICFU</name>
<feature type="active site" description="Nucleophile" evidence="4">
    <location>
        <position position="70"/>
    </location>
</feature>
<dbReference type="EMBL" id="JBIAXI010000001">
    <property type="protein sequence ID" value="MFF4771547.1"/>
    <property type="molecule type" value="Genomic_DNA"/>
</dbReference>
<proteinExistence type="predicted"/>
<protein>
    <submittedName>
        <fullName evidence="7">Patatin family protein</fullName>
    </submittedName>
</protein>
<dbReference type="InterPro" id="IPR002641">
    <property type="entry name" value="PNPLA_dom"/>
</dbReference>